<dbReference type="OrthoDB" id="6600518at2759"/>
<dbReference type="GO" id="GO:0045436">
    <property type="term" value="F:lycopene beta cyclase activity"/>
    <property type="evidence" value="ECO:0007669"/>
    <property type="project" value="UniProtKB-ARBA"/>
</dbReference>
<evidence type="ECO:0000256" key="16">
    <source>
        <dbReference type="ARBA" id="ARBA00023268"/>
    </source>
</evidence>
<evidence type="ECO:0000256" key="3">
    <source>
        <dbReference type="ARBA" id="ARBA00005089"/>
    </source>
</evidence>
<reference evidence="20 21" key="1">
    <citation type="journal article" date="2016" name="Sci. Rep.">
        <title>Peltaster fructicola genome reveals evolution from an invasive phytopathogen to an ectophytic parasite.</title>
        <authorList>
            <person name="Xu C."/>
            <person name="Chen H."/>
            <person name="Gleason M.L."/>
            <person name="Xu J.R."/>
            <person name="Liu H."/>
            <person name="Zhang R."/>
            <person name="Sun G."/>
        </authorList>
    </citation>
    <scope>NUCLEOTIDE SEQUENCE [LARGE SCALE GENOMIC DNA]</scope>
    <source>
        <strain evidence="20 21">LNHT1506</strain>
    </source>
</reference>
<dbReference type="EC" id="5.5.1.19" evidence="7"/>
<evidence type="ECO:0000256" key="9">
    <source>
        <dbReference type="ARBA" id="ARBA00018909"/>
    </source>
</evidence>
<dbReference type="PANTHER" id="PTHR31480">
    <property type="entry name" value="BIFUNCTIONAL LYCOPENE CYCLASE/PHYTOENE SYNTHASE"/>
    <property type="match status" value="1"/>
</dbReference>
<feature type="transmembrane region" description="Helical" evidence="19">
    <location>
        <begin position="6"/>
        <end position="25"/>
    </location>
</feature>
<comment type="catalytic activity">
    <reaction evidence="17">
        <text>gamma-carotene = all-trans-beta-carotene</text>
        <dbReference type="Rhea" id="RHEA:32239"/>
        <dbReference type="ChEBI" id="CHEBI:17579"/>
        <dbReference type="ChEBI" id="CHEBI:27740"/>
        <dbReference type="EC" id="5.5.1.19"/>
    </reaction>
</comment>
<evidence type="ECO:0000256" key="1">
    <source>
        <dbReference type="ARBA" id="ARBA00001805"/>
    </source>
</evidence>
<name>A0A6H0XX69_9PEZI</name>
<evidence type="ECO:0000256" key="19">
    <source>
        <dbReference type="SAM" id="Phobius"/>
    </source>
</evidence>
<keyword evidence="10" id="KW-0808">Transferase</keyword>
<dbReference type="GO" id="GO:0004311">
    <property type="term" value="F:geranylgeranyl diphosphate synthase activity"/>
    <property type="evidence" value="ECO:0007669"/>
    <property type="project" value="InterPro"/>
</dbReference>
<dbReference type="Pfam" id="PF00494">
    <property type="entry name" value="SQS_PSY"/>
    <property type="match status" value="1"/>
</dbReference>
<dbReference type="SUPFAM" id="SSF48576">
    <property type="entry name" value="Terpenoid synthases"/>
    <property type="match status" value="1"/>
</dbReference>
<comment type="similarity">
    <text evidence="5">In the N-terminal section; belongs to the lycopene beta-cyclase family.</text>
</comment>
<dbReference type="Gene3D" id="1.10.600.10">
    <property type="entry name" value="Farnesyl Diphosphate Synthase"/>
    <property type="match status" value="1"/>
</dbReference>
<dbReference type="GO" id="GO:0016020">
    <property type="term" value="C:membrane"/>
    <property type="evidence" value="ECO:0007669"/>
    <property type="project" value="UniProtKB-SubCell"/>
</dbReference>
<protein>
    <recommendedName>
        <fullName evidence="9">Bifunctional lycopene cyclase/phytoene synthase</fullName>
        <ecNumber evidence="8">2.5.1.32</ecNumber>
        <ecNumber evidence="7">5.5.1.19</ecNumber>
    </recommendedName>
</protein>
<dbReference type="UniPathway" id="UPA00802"/>
<evidence type="ECO:0000256" key="4">
    <source>
        <dbReference type="ARBA" id="ARBA00005172"/>
    </source>
</evidence>
<keyword evidence="13 19" id="KW-1133">Transmembrane helix</keyword>
<proteinExistence type="inferred from homology"/>
<evidence type="ECO:0000256" key="13">
    <source>
        <dbReference type="ARBA" id="ARBA00022989"/>
    </source>
</evidence>
<feature type="transmembrane region" description="Helical" evidence="19">
    <location>
        <begin position="144"/>
        <end position="162"/>
    </location>
</feature>
<evidence type="ECO:0000313" key="21">
    <source>
        <dbReference type="Proteomes" id="UP000503462"/>
    </source>
</evidence>
<keyword evidence="11 19" id="KW-0812">Transmembrane</keyword>
<dbReference type="GO" id="GO:0016117">
    <property type="term" value="P:carotenoid biosynthetic process"/>
    <property type="evidence" value="ECO:0007669"/>
    <property type="project" value="UniProtKB-KW"/>
</dbReference>
<dbReference type="EC" id="2.5.1.32" evidence="8"/>
<evidence type="ECO:0000256" key="18">
    <source>
        <dbReference type="ARBA" id="ARBA00029335"/>
    </source>
</evidence>
<dbReference type="GO" id="GO:0051996">
    <property type="term" value="F:squalene synthase [NAD(P)H] activity"/>
    <property type="evidence" value="ECO:0007669"/>
    <property type="project" value="InterPro"/>
</dbReference>
<sequence>MGFEYALVHCFWTTPPALLLTALYWPLWRSIDSYKILFLIAIAVASSIPWDSYVIRAGLWSYPSDVIIGPTLLDIPLEEVWFFVIQTYITSLLYLLLSKPTLPAVYLVKEKPKDNWKYARIGVQVAGALTIKRAIDWIKSDGHFTYLGMILIWALPFLLLLWSLAYQLLIGLPWTNTILPIWLPTVYLWMVDSLALQRGTWVIASATKTGYHLWPFGLEIEEAIFFLLTNSLIVCGHVAFDNALAILDAFPAHFPRVTGLPSPLTLVRALLLPTAAYDDDRILGLTEAVTRLQNKSRSFYLASATFSGRLRIDLIFLYSAMRVFDDLIDDAKTPTEAREWLSKLHTFLQLSYDSSASQNGSVVKSSAKKFVHENFPPETHLSLLLLPTHLLDKQPLFELLKGFEMDLVFTEKSGQSPIKTDADLDLYSARVAGTVALMCIQLVLHHHPGTPEATARHLMAAGHDMGIALQYTNIARDLEVDAALNRCYVPQPWLKKEKLTTESFLTALCKPKLDDQFLAGKIEGIRMKLLDRAFDFYDRSIDAIEDLPNPARAPMRVAVESYMQIGRVMREPGYRRKAGRATVPFWQRVLVAWRCLQGPRRR</sequence>
<dbReference type="NCBIfam" id="TIGR03462">
    <property type="entry name" value="CarR_dom_SF"/>
    <property type="match status" value="2"/>
</dbReference>
<dbReference type="InterPro" id="IPR044843">
    <property type="entry name" value="Trans_IPPS_bact-type"/>
</dbReference>
<evidence type="ECO:0000256" key="10">
    <source>
        <dbReference type="ARBA" id="ARBA00022679"/>
    </source>
</evidence>
<comment type="pathway">
    <text evidence="4">Carotenoid biosynthesis; phytoene biosynthesis; all-trans-phytoene from geranylgeranyl diphosphate: step 1/1.</text>
</comment>
<comment type="catalytic activity">
    <reaction evidence="1">
        <text>2 (2E,6E,10E)-geranylgeranyl diphosphate = 15-cis-phytoene + 2 diphosphate</text>
        <dbReference type="Rhea" id="RHEA:34475"/>
        <dbReference type="ChEBI" id="CHEBI:27787"/>
        <dbReference type="ChEBI" id="CHEBI:33019"/>
        <dbReference type="ChEBI" id="CHEBI:58756"/>
        <dbReference type="EC" id="2.5.1.32"/>
    </reaction>
</comment>
<keyword evidence="21" id="KW-1185">Reference proteome</keyword>
<evidence type="ECO:0000256" key="14">
    <source>
        <dbReference type="ARBA" id="ARBA00023136"/>
    </source>
</evidence>
<dbReference type="InterPro" id="IPR033904">
    <property type="entry name" value="Trans_IPPS_HH"/>
</dbReference>
<evidence type="ECO:0000256" key="2">
    <source>
        <dbReference type="ARBA" id="ARBA00004141"/>
    </source>
</evidence>
<comment type="similarity">
    <text evidence="6">In the C-terminal section; belongs to the phytoene/squalene synthase family.</text>
</comment>
<evidence type="ECO:0000256" key="11">
    <source>
        <dbReference type="ARBA" id="ARBA00022692"/>
    </source>
</evidence>
<dbReference type="EMBL" id="CP051141">
    <property type="protein sequence ID" value="QIW99275.1"/>
    <property type="molecule type" value="Genomic_DNA"/>
</dbReference>
<dbReference type="Proteomes" id="UP000503462">
    <property type="component" value="Chromosome 3"/>
</dbReference>
<dbReference type="InterPro" id="IPR002060">
    <property type="entry name" value="Squ/phyt_synthse"/>
</dbReference>
<evidence type="ECO:0000313" key="20">
    <source>
        <dbReference type="EMBL" id="QIW99275.1"/>
    </source>
</evidence>
<evidence type="ECO:0000256" key="17">
    <source>
        <dbReference type="ARBA" id="ARBA00029313"/>
    </source>
</evidence>
<dbReference type="AlphaFoldDB" id="A0A6H0XX69"/>
<evidence type="ECO:0000256" key="7">
    <source>
        <dbReference type="ARBA" id="ARBA00012242"/>
    </source>
</evidence>
<keyword evidence="15" id="KW-0413">Isomerase</keyword>
<dbReference type="SFLD" id="SFLDS00005">
    <property type="entry name" value="Isoprenoid_Synthase_Type_I"/>
    <property type="match status" value="1"/>
</dbReference>
<dbReference type="SFLD" id="SFLDG01018">
    <property type="entry name" value="Squalene/Phytoene_Synthase_Lik"/>
    <property type="match status" value="1"/>
</dbReference>
<keyword evidence="16" id="KW-0511">Multifunctional enzyme</keyword>
<dbReference type="InterPro" id="IPR008949">
    <property type="entry name" value="Isoprenoid_synthase_dom_sf"/>
</dbReference>
<evidence type="ECO:0000256" key="15">
    <source>
        <dbReference type="ARBA" id="ARBA00023235"/>
    </source>
</evidence>
<gene>
    <name evidence="20" type="ORF">AMS68_004793</name>
</gene>
<feature type="transmembrane region" description="Helical" evidence="19">
    <location>
        <begin position="80"/>
        <end position="97"/>
    </location>
</feature>
<comment type="pathway">
    <text evidence="3">Carotenoid biosynthesis; beta-carotene biosynthesis.</text>
</comment>
<dbReference type="SFLD" id="SFLDG01212">
    <property type="entry name" value="Phytoene_synthase_like"/>
    <property type="match status" value="1"/>
</dbReference>
<dbReference type="GO" id="GO:0016872">
    <property type="term" value="F:intramolecular lyase activity"/>
    <property type="evidence" value="ECO:0007669"/>
    <property type="project" value="InterPro"/>
</dbReference>
<comment type="subcellular location">
    <subcellularLocation>
        <location evidence="2">Membrane</location>
        <topology evidence="2">Multi-pass membrane protein</topology>
    </subcellularLocation>
</comment>
<feature type="transmembrane region" description="Helical" evidence="19">
    <location>
        <begin position="37"/>
        <end position="60"/>
    </location>
</feature>
<keyword evidence="12" id="KW-0125">Carotenoid biosynthesis</keyword>
<dbReference type="InterPro" id="IPR017825">
    <property type="entry name" value="Lycopene_cyclase_dom"/>
</dbReference>
<accession>A0A6H0XX69</accession>
<comment type="catalytic activity">
    <reaction evidence="18">
        <text>all-trans-lycopene = gamma-carotene</text>
        <dbReference type="Rhea" id="RHEA:32219"/>
        <dbReference type="ChEBI" id="CHEBI:15948"/>
        <dbReference type="ChEBI" id="CHEBI:27740"/>
        <dbReference type="EC" id="5.5.1.19"/>
    </reaction>
</comment>
<evidence type="ECO:0000256" key="8">
    <source>
        <dbReference type="ARBA" id="ARBA00012396"/>
    </source>
</evidence>
<dbReference type="InterPro" id="IPR019845">
    <property type="entry name" value="Squalene/phytoene_synthase_CS"/>
</dbReference>
<organism evidence="20 21">
    <name type="scientific">Peltaster fructicola</name>
    <dbReference type="NCBI Taxonomy" id="286661"/>
    <lineage>
        <taxon>Eukaryota</taxon>
        <taxon>Fungi</taxon>
        <taxon>Dikarya</taxon>
        <taxon>Ascomycota</taxon>
        <taxon>Pezizomycotina</taxon>
        <taxon>Dothideomycetes</taxon>
        <taxon>Dothideomycetes incertae sedis</taxon>
        <taxon>Peltaster</taxon>
    </lineage>
</organism>
<keyword evidence="14 19" id="KW-0472">Membrane</keyword>
<dbReference type="PROSITE" id="PS01045">
    <property type="entry name" value="SQUALEN_PHYTOEN_SYN_2"/>
    <property type="match status" value="1"/>
</dbReference>
<dbReference type="CDD" id="cd00683">
    <property type="entry name" value="Trans_IPPS_HH"/>
    <property type="match status" value="1"/>
</dbReference>
<dbReference type="UniPathway" id="UPA00799">
    <property type="reaction ID" value="UER00773"/>
</dbReference>
<evidence type="ECO:0000256" key="12">
    <source>
        <dbReference type="ARBA" id="ARBA00022746"/>
    </source>
</evidence>
<evidence type="ECO:0000256" key="5">
    <source>
        <dbReference type="ARBA" id="ARBA00008247"/>
    </source>
</evidence>
<evidence type="ECO:0000256" key="6">
    <source>
        <dbReference type="ARBA" id="ARBA00008406"/>
    </source>
</evidence>